<evidence type="ECO:0000313" key="11">
    <source>
        <dbReference type="EMBL" id="TZG28647.1"/>
    </source>
</evidence>
<gene>
    <name evidence="11" type="ORF">FYJ91_00395</name>
</gene>
<evidence type="ECO:0000259" key="10">
    <source>
        <dbReference type="PROSITE" id="PS50979"/>
    </source>
</evidence>
<dbReference type="InterPro" id="IPR050856">
    <property type="entry name" value="Biotin_carboxylase_complex"/>
</dbReference>
<dbReference type="FunFam" id="3.30.470.20:FF:000028">
    <property type="entry name" value="Methylcrotonoyl-CoA carboxylase subunit alpha, mitochondrial"/>
    <property type="match status" value="1"/>
</dbReference>
<dbReference type="Gene3D" id="2.40.50.100">
    <property type="match status" value="1"/>
</dbReference>
<dbReference type="InterPro" id="IPR011054">
    <property type="entry name" value="Rudment_hybrid_motif"/>
</dbReference>
<dbReference type="Pfam" id="PF02785">
    <property type="entry name" value="Biotin_carb_C"/>
    <property type="match status" value="1"/>
</dbReference>
<dbReference type="GO" id="GO:0046872">
    <property type="term" value="F:metal ion binding"/>
    <property type="evidence" value="ECO:0007669"/>
    <property type="project" value="InterPro"/>
</dbReference>
<proteinExistence type="predicted"/>
<dbReference type="FunFam" id="3.30.1490.20:FF:000003">
    <property type="entry name" value="acetyl-CoA carboxylase isoform X1"/>
    <property type="match status" value="1"/>
</dbReference>
<name>A0A5D9CBH5_9SPHN</name>
<dbReference type="PROSITE" id="PS50975">
    <property type="entry name" value="ATP_GRASP"/>
    <property type="match status" value="1"/>
</dbReference>
<comment type="caution">
    <text evidence="11">The sequence shown here is derived from an EMBL/GenBank/DDBJ whole genome shotgun (WGS) entry which is preliminary data.</text>
</comment>
<dbReference type="InterPro" id="IPR011053">
    <property type="entry name" value="Single_hybrid_motif"/>
</dbReference>
<dbReference type="SMART" id="SM00878">
    <property type="entry name" value="Biotin_carb_C"/>
    <property type="match status" value="1"/>
</dbReference>
<accession>A0A5D9CBH5</accession>
<dbReference type="FunFam" id="3.40.50.20:FF:000010">
    <property type="entry name" value="Propionyl-CoA carboxylase subunit alpha"/>
    <property type="match status" value="1"/>
</dbReference>
<evidence type="ECO:0000256" key="3">
    <source>
        <dbReference type="ARBA" id="ARBA00022741"/>
    </source>
</evidence>
<feature type="domain" description="Lipoyl-binding" evidence="8">
    <location>
        <begin position="532"/>
        <end position="608"/>
    </location>
</feature>
<dbReference type="InterPro" id="IPR005481">
    <property type="entry name" value="BC-like_N"/>
</dbReference>
<evidence type="ECO:0000259" key="8">
    <source>
        <dbReference type="PROSITE" id="PS50968"/>
    </source>
</evidence>
<keyword evidence="6" id="KW-0092">Biotin</keyword>
<dbReference type="Gene3D" id="3.30.470.20">
    <property type="entry name" value="ATP-grasp fold, B domain"/>
    <property type="match status" value="1"/>
</dbReference>
<evidence type="ECO:0000259" key="9">
    <source>
        <dbReference type="PROSITE" id="PS50975"/>
    </source>
</evidence>
<dbReference type="SUPFAM" id="SSF52440">
    <property type="entry name" value="PreATP-grasp domain"/>
    <property type="match status" value="1"/>
</dbReference>
<keyword evidence="5" id="KW-0809">Transit peptide</keyword>
<dbReference type="SUPFAM" id="SSF56059">
    <property type="entry name" value="Glutathione synthetase ATP-binding domain-like"/>
    <property type="match status" value="1"/>
</dbReference>
<keyword evidence="4 7" id="KW-0067">ATP-binding</keyword>
<keyword evidence="3 7" id="KW-0547">Nucleotide-binding</keyword>
<dbReference type="Pfam" id="PF00289">
    <property type="entry name" value="Biotin_carb_N"/>
    <property type="match status" value="1"/>
</dbReference>
<dbReference type="PROSITE" id="PS00188">
    <property type="entry name" value="BIOTIN"/>
    <property type="match status" value="1"/>
</dbReference>
<evidence type="ECO:0000313" key="12">
    <source>
        <dbReference type="Proteomes" id="UP000322077"/>
    </source>
</evidence>
<dbReference type="Pfam" id="PF00364">
    <property type="entry name" value="Biotin_lipoyl"/>
    <property type="match status" value="1"/>
</dbReference>
<organism evidence="11 12">
    <name type="scientific">Sphingomonas montanisoli</name>
    <dbReference type="NCBI Taxonomy" id="2606412"/>
    <lineage>
        <taxon>Bacteria</taxon>
        <taxon>Pseudomonadati</taxon>
        <taxon>Pseudomonadota</taxon>
        <taxon>Alphaproteobacteria</taxon>
        <taxon>Sphingomonadales</taxon>
        <taxon>Sphingomonadaceae</taxon>
        <taxon>Sphingomonas</taxon>
    </lineage>
</organism>
<sequence length="611" mass="64791">MINKLLIANRGEIACRIIRTAREMGIATVAVYSDADAGALHVREADEAVHIGPAPARESYLVGEKIIAAAKATGAEAIHPGYGFLSENADFAEAVIAAGLIWVGPDPKSIRAMGLKDAAKRLMQEAGVPTTPGYLGDDQSEARLQAEADAIGYPVLIKAVAGGGGKGMRRVDAAADFAEALASCRREAAASFGDDRVLLEKYILTPRHIEVQVFGDTHGNIVHLFERDCSLQRRHQKVIEEAPAPGMDDATRAAICEAAVKAARAVDYVGAGTIEFIADASEGLRADRIWFMEMNTRLQVEHPVTEEITGQDLVEWQLLVASGEILPLEQDELEIDGWAMEARLYAEDPAKGFLPSIGALDVFELGDGVRIDSGVEEGGVVSPHYDPMVAKMIAWGEDREEARTTLAAALDHSAIWPVRTNAGFLVTALEHPDFVDGNIDTGLIAREGDALLPPATPSIDALTDAAMAVAGGSRLGGFRLNRTAVEQGRFLLDGQPIDIAFDAEAGGDPADSILIAEHGQVWKLSRWHVDGAGRAGHGDGAILSPMPGKVIALAVANGDRVKQGQKIVTIEAMKMEHSLTAPFDGTVAGLSVVEGGQVSDGLLLARIEKAE</sequence>
<dbReference type="InterPro" id="IPR001882">
    <property type="entry name" value="Biotin_BS"/>
</dbReference>
<dbReference type="InterPro" id="IPR005479">
    <property type="entry name" value="CPAse_ATP-bd"/>
</dbReference>
<dbReference type="FunFam" id="2.40.50.100:FF:000003">
    <property type="entry name" value="Acetyl-CoA carboxylase biotin carboxyl carrier protein"/>
    <property type="match status" value="1"/>
</dbReference>
<evidence type="ECO:0000256" key="7">
    <source>
        <dbReference type="PROSITE-ProRule" id="PRU00409"/>
    </source>
</evidence>
<feature type="domain" description="Biotin carboxylation" evidence="10">
    <location>
        <begin position="1"/>
        <end position="449"/>
    </location>
</feature>
<keyword evidence="2" id="KW-0436">Ligase</keyword>
<dbReference type="GO" id="GO:0016874">
    <property type="term" value="F:ligase activity"/>
    <property type="evidence" value="ECO:0007669"/>
    <property type="project" value="UniProtKB-KW"/>
</dbReference>
<dbReference type="PROSITE" id="PS00867">
    <property type="entry name" value="CPSASE_2"/>
    <property type="match status" value="1"/>
</dbReference>
<dbReference type="PANTHER" id="PTHR18866:SF33">
    <property type="entry name" value="METHYLCROTONOYL-COA CARBOXYLASE SUBUNIT ALPHA, MITOCHONDRIAL-RELATED"/>
    <property type="match status" value="1"/>
</dbReference>
<dbReference type="GO" id="GO:0005524">
    <property type="term" value="F:ATP binding"/>
    <property type="evidence" value="ECO:0007669"/>
    <property type="project" value="UniProtKB-UniRule"/>
</dbReference>
<dbReference type="InterPro" id="IPR011761">
    <property type="entry name" value="ATP-grasp"/>
</dbReference>
<dbReference type="RefSeq" id="WP_149520313.1">
    <property type="nucleotide sequence ID" value="NZ_VTOU01000001.1"/>
</dbReference>
<dbReference type="SUPFAM" id="SSF51230">
    <property type="entry name" value="Single hybrid motif"/>
    <property type="match status" value="1"/>
</dbReference>
<evidence type="ECO:0000256" key="2">
    <source>
        <dbReference type="ARBA" id="ARBA00022598"/>
    </source>
</evidence>
<dbReference type="InterPro" id="IPR011764">
    <property type="entry name" value="Biotin_carboxylation_dom"/>
</dbReference>
<evidence type="ECO:0000256" key="4">
    <source>
        <dbReference type="ARBA" id="ARBA00022840"/>
    </source>
</evidence>
<keyword evidence="12" id="KW-1185">Reference proteome</keyword>
<dbReference type="InterPro" id="IPR016185">
    <property type="entry name" value="PreATP-grasp_dom_sf"/>
</dbReference>
<protein>
    <submittedName>
        <fullName evidence="11">Acetyl/propionyl/methylcrotonyl-CoA carboxylase subunit alpha</fullName>
    </submittedName>
</protein>
<dbReference type="EMBL" id="VTOU01000001">
    <property type="protein sequence ID" value="TZG28647.1"/>
    <property type="molecule type" value="Genomic_DNA"/>
</dbReference>
<dbReference type="InterPro" id="IPR000089">
    <property type="entry name" value="Biotin_lipoyl"/>
</dbReference>
<dbReference type="Pfam" id="PF02786">
    <property type="entry name" value="CPSase_L_D2"/>
    <property type="match status" value="1"/>
</dbReference>
<dbReference type="PROSITE" id="PS50968">
    <property type="entry name" value="BIOTINYL_LIPOYL"/>
    <property type="match status" value="1"/>
</dbReference>
<comment type="cofactor">
    <cofactor evidence="1">
        <name>biotin</name>
        <dbReference type="ChEBI" id="CHEBI:57586"/>
    </cofactor>
</comment>
<evidence type="ECO:0000256" key="6">
    <source>
        <dbReference type="ARBA" id="ARBA00023267"/>
    </source>
</evidence>
<evidence type="ECO:0000256" key="5">
    <source>
        <dbReference type="ARBA" id="ARBA00022946"/>
    </source>
</evidence>
<dbReference type="AlphaFoldDB" id="A0A5D9CBH5"/>
<evidence type="ECO:0000256" key="1">
    <source>
        <dbReference type="ARBA" id="ARBA00001953"/>
    </source>
</evidence>
<reference evidence="11 12" key="1">
    <citation type="submission" date="2019-08" db="EMBL/GenBank/DDBJ databases">
        <authorList>
            <person name="Wang G."/>
            <person name="Xu Z."/>
        </authorList>
    </citation>
    <scope>NUCLEOTIDE SEQUENCE [LARGE SCALE GENOMIC DNA]</scope>
    <source>
        <strain evidence="11 12">ZX</strain>
    </source>
</reference>
<dbReference type="Proteomes" id="UP000322077">
    <property type="component" value="Unassembled WGS sequence"/>
</dbReference>
<dbReference type="CDD" id="cd06850">
    <property type="entry name" value="biotinyl_domain"/>
    <property type="match status" value="1"/>
</dbReference>
<dbReference type="InterPro" id="IPR005482">
    <property type="entry name" value="Biotin_COase_C"/>
</dbReference>
<dbReference type="PROSITE" id="PS50979">
    <property type="entry name" value="BC"/>
    <property type="match status" value="1"/>
</dbReference>
<feature type="domain" description="ATP-grasp" evidence="9">
    <location>
        <begin position="120"/>
        <end position="322"/>
    </location>
</feature>
<dbReference type="PANTHER" id="PTHR18866">
    <property type="entry name" value="CARBOXYLASE:PYRUVATE/ACETYL-COA/PROPIONYL-COA CARBOXYLASE"/>
    <property type="match status" value="1"/>
</dbReference>
<dbReference type="SUPFAM" id="SSF51246">
    <property type="entry name" value="Rudiment single hybrid motif"/>
    <property type="match status" value="1"/>
</dbReference>